<keyword evidence="1" id="KW-0472">Membrane</keyword>
<keyword evidence="1" id="KW-1133">Transmembrane helix</keyword>
<gene>
    <name evidence="2" type="ORF">NJU99_11700</name>
</gene>
<accession>A0ABY5E452</accession>
<evidence type="ECO:0000313" key="2">
    <source>
        <dbReference type="EMBL" id="UTJ05908.1"/>
    </source>
</evidence>
<dbReference type="EMBL" id="CP100595">
    <property type="protein sequence ID" value="UTJ05908.1"/>
    <property type="molecule type" value="Genomic_DNA"/>
</dbReference>
<evidence type="ECO:0008006" key="4">
    <source>
        <dbReference type="Google" id="ProtNLM"/>
    </source>
</evidence>
<feature type="transmembrane region" description="Helical" evidence="1">
    <location>
        <begin position="12"/>
        <end position="30"/>
    </location>
</feature>
<protein>
    <recommendedName>
        <fullName evidence="4">Helicase</fullName>
    </recommendedName>
</protein>
<sequence>MQKLDLEVKKEVAKIGMTATLGATVVTSMFMKNKVAKKTHVIAGAAFCGFALWHHMLYQPENKKKKKLAKKELKEEVILNDNI</sequence>
<proteinExistence type="predicted"/>
<feature type="transmembrane region" description="Helical" evidence="1">
    <location>
        <begin position="42"/>
        <end position="58"/>
    </location>
</feature>
<dbReference type="Proteomes" id="UP001060012">
    <property type="component" value="Chromosome"/>
</dbReference>
<evidence type="ECO:0000256" key="1">
    <source>
        <dbReference type="SAM" id="Phobius"/>
    </source>
</evidence>
<organism evidence="2 3">
    <name type="scientific">Arcobacter roscoffensis</name>
    <dbReference type="NCBI Taxonomy" id="2961520"/>
    <lineage>
        <taxon>Bacteria</taxon>
        <taxon>Pseudomonadati</taxon>
        <taxon>Campylobacterota</taxon>
        <taxon>Epsilonproteobacteria</taxon>
        <taxon>Campylobacterales</taxon>
        <taxon>Arcobacteraceae</taxon>
        <taxon>Arcobacter</taxon>
    </lineage>
</organism>
<keyword evidence="1" id="KW-0812">Transmembrane</keyword>
<evidence type="ECO:0000313" key="3">
    <source>
        <dbReference type="Proteomes" id="UP001060012"/>
    </source>
</evidence>
<name>A0ABY5E452_9BACT</name>
<reference evidence="2" key="1">
    <citation type="submission" date="2022-07" db="EMBL/GenBank/DDBJ databases">
        <title>Arcobacter roscoffensis sp. nov., a marine bacterium isolated from coastal seawater collected from Roscoff, France.</title>
        <authorList>
            <person name="Pascual J."/>
            <person name="Lepeaux C."/>
            <person name="Methner A."/>
            <person name="Overmann J."/>
        </authorList>
    </citation>
    <scope>NUCLEOTIDE SEQUENCE</scope>
    <source>
        <strain evidence="2">ARW1-2F2</strain>
    </source>
</reference>
<dbReference type="RefSeq" id="WP_254576089.1">
    <property type="nucleotide sequence ID" value="NZ_CP100595.1"/>
</dbReference>
<keyword evidence="3" id="KW-1185">Reference proteome</keyword>